<feature type="binding site" evidence="5">
    <location>
        <position position="126"/>
    </location>
    <ligand>
        <name>substrate</name>
    </ligand>
</feature>
<accession>A0ABT3BMX4</accession>
<feature type="binding site" evidence="5">
    <location>
        <position position="30"/>
    </location>
    <ligand>
        <name>substrate</name>
    </ligand>
</feature>
<comment type="catalytic activity">
    <reaction evidence="5">
        <text>diphosphate + H2O = 2 phosphate + H(+)</text>
        <dbReference type="Rhea" id="RHEA:24576"/>
        <dbReference type="ChEBI" id="CHEBI:15377"/>
        <dbReference type="ChEBI" id="CHEBI:15378"/>
        <dbReference type="ChEBI" id="CHEBI:33019"/>
        <dbReference type="ChEBI" id="CHEBI:43474"/>
        <dbReference type="EC" id="3.6.1.1"/>
    </reaction>
</comment>
<comment type="similarity">
    <text evidence="5">Belongs to the PPase family.</text>
</comment>
<dbReference type="RefSeq" id="WP_263821889.1">
    <property type="nucleotide sequence ID" value="NZ_JAOXHK010000004.1"/>
</dbReference>
<dbReference type="EMBL" id="JAOXHL010000002">
    <property type="protein sequence ID" value="MCV3728574.1"/>
    <property type="molecule type" value="Genomic_DNA"/>
</dbReference>
<proteinExistence type="inferred from homology"/>
<evidence type="ECO:0000256" key="4">
    <source>
        <dbReference type="ARBA" id="ARBA00022842"/>
    </source>
</evidence>
<dbReference type="NCBIfam" id="NF002578">
    <property type="entry name" value="PRK02230.1"/>
    <property type="match status" value="1"/>
</dbReference>
<comment type="cofactor">
    <cofactor evidence="1 5">
        <name>Mg(2+)</name>
        <dbReference type="ChEBI" id="CHEBI:18420"/>
    </cofactor>
</comment>
<evidence type="ECO:0000313" key="7">
    <source>
        <dbReference type="Proteomes" id="UP001208245"/>
    </source>
</evidence>
<evidence type="ECO:0000256" key="5">
    <source>
        <dbReference type="HAMAP-Rule" id="MF_00209"/>
    </source>
</evidence>
<dbReference type="CDD" id="cd00412">
    <property type="entry name" value="pyrophosphatase"/>
    <property type="match status" value="1"/>
</dbReference>
<dbReference type="SUPFAM" id="SSF50324">
    <property type="entry name" value="Inorganic pyrophosphatase"/>
    <property type="match status" value="1"/>
</dbReference>
<keyword evidence="5" id="KW-0963">Cytoplasm</keyword>
<dbReference type="InterPro" id="IPR008162">
    <property type="entry name" value="Pyrophosphatase"/>
</dbReference>
<evidence type="ECO:0000256" key="2">
    <source>
        <dbReference type="ARBA" id="ARBA00022723"/>
    </source>
</evidence>
<organism evidence="6 7">
    <name type="scientific">Ureaplasma miroungigenitalium</name>
    <dbReference type="NCBI Taxonomy" id="1042321"/>
    <lineage>
        <taxon>Bacteria</taxon>
        <taxon>Bacillati</taxon>
        <taxon>Mycoplasmatota</taxon>
        <taxon>Mycoplasmoidales</taxon>
        <taxon>Mycoplasmoidaceae</taxon>
        <taxon>Ureaplasma</taxon>
    </lineage>
</organism>
<dbReference type="PANTHER" id="PTHR10286">
    <property type="entry name" value="INORGANIC PYROPHOSPHATASE"/>
    <property type="match status" value="1"/>
</dbReference>
<dbReference type="Gene3D" id="3.90.80.10">
    <property type="entry name" value="Inorganic pyrophosphatase"/>
    <property type="match status" value="1"/>
</dbReference>
<dbReference type="PROSITE" id="PS00387">
    <property type="entry name" value="PPASE"/>
    <property type="match status" value="1"/>
</dbReference>
<dbReference type="HAMAP" id="MF_00209">
    <property type="entry name" value="Inorganic_PPase"/>
    <property type="match status" value="1"/>
</dbReference>
<gene>
    <name evidence="5" type="primary">ppa</name>
    <name evidence="6" type="ORF">OF376_02195</name>
</gene>
<keyword evidence="7" id="KW-1185">Reference proteome</keyword>
<comment type="caution">
    <text evidence="6">The sequence shown here is derived from an EMBL/GenBank/DDBJ whole genome shotgun (WGS) entry which is preliminary data.</text>
</comment>
<evidence type="ECO:0000313" key="6">
    <source>
        <dbReference type="EMBL" id="MCV3728574.1"/>
    </source>
</evidence>
<evidence type="ECO:0000256" key="3">
    <source>
        <dbReference type="ARBA" id="ARBA00022801"/>
    </source>
</evidence>
<feature type="binding site" evidence="5">
    <location>
        <position position="89"/>
    </location>
    <ligand>
        <name>Mg(2+)</name>
        <dbReference type="ChEBI" id="CHEBI:18420"/>
        <label>1</label>
    </ligand>
</feature>
<keyword evidence="2 5" id="KW-0479">Metal-binding</keyword>
<sequence>MKLNVTIEIPKHSNIKYEYDRVTKEINVDRILYGANSYPQNYGFIREALDYDGDELDALIIADQAFNPGINVPVRLLGAMKMIDGGETDTKLITVIDCDPRYNHIQTLDDVPAHLLKEIKDFFENYKNLQNKTVLINGFENQEWAINEYQECKALMDEYKDMDKAEFVQLMRSKHPEKYTN</sequence>
<feature type="binding site" evidence="5">
    <location>
        <position position="57"/>
    </location>
    <ligand>
        <name>Mg(2+)</name>
        <dbReference type="ChEBI" id="CHEBI:18420"/>
        <label>1</label>
    </ligand>
</feature>
<feature type="binding site" evidence="5">
    <location>
        <position position="57"/>
    </location>
    <ligand>
        <name>Mg(2+)</name>
        <dbReference type="ChEBI" id="CHEBI:18420"/>
        <label>2</label>
    </ligand>
</feature>
<feature type="binding site" evidence="5">
    <location>
        <position position="16"/>
    </location>
    <ligand>
        <name>substrate</name>
    </ligand>
</feature>
<feature type="binding site" evidence="5">
    <location>
        <position position="52"/>
    </location>
    <ligand>
        <name>Mg(2+)</name>
        <dbReference type="ChEBI" id="CHEBI:18420"/>
        <label>1</label>
    </ligand>
</feature>
<feature type="binding site" evidence="5">
    <location>
        <position position="42"/>
    </location>
    <ligand>
        <name>substrate</name>
    </ligand>
</feature>
<keyword evidence="4 5" id="KW-0460">Magnesium</keyword>
<evidence type="ECO:0000256" key="1">
    <source>
        <dbReference type="ARBA" id="ARBA00001946"/>
    </source>
</evidence>
<dbReference type="Proteomes" id="UP001208245">
    <property type="component" value="Unassembled WGS sequence"/>
</dbReference>
<comment type="subunit">
    <text evidence="5">Homohexamer.</text>
</comment>
<comment type="subcellular location">
    <subcellularLocation>
        <location evidence="5">Cytoplasm</location>
    </subcellularLocation>
</comment>
<name>A0ABT3BMX4_9BACT</name>
<dbReference type="InterPro" id="IPR036649">
    <property type="entry name" value="Pyrophosphatase_sf"/>
</dbReference>
<dbReference type="EC" id="3.6.1.1" evidence="5"/>
<keyword evidence="3 5" id="KW-0378">Hydrolase</keyword>
<dbReference type="Pfam" id="PF00719">
    <property type="entry name" value="Pyrophosphatase"/>
    <property type="match status" value="1"/>
</dbReference>
<comment type="function">
    <text evidence="5">Catalyzes the hydrolysis of inorganic pyrophosphate (PPi) forming two phosphate ions.</text>
</comment>
<reference evidence="6 7" key="1">
    <citation type="journal article" date="2020" name="Int. J. Syst. Evol. Microbiol.">
        <title>Ureaplasma miroungigenitalium sp. nov. isolated from northern elephant seals (Mirounga angustirostris) and Ureaplasma zalophigenitalium sp. nov. isolated from California sea lions (Zalophus californianus).</title>
        <authorList>
            <person name="Volokhov D.V."/>
            <person name="Gulland F.M."/>
            <person name="Gao Y."/>
            <person name="Chizhikov V.E."/>
        </authorList>
    </citation>
    <scope>NUCLEOTIDE SEQUENCE [LARGE SCALE GENOMIC DNA]</scope>
    <source>
        <strain evidence="6 7">ES3182-GEN</strain>
    </source>
</reference>
<protein>
    <recommendedName>
        <fullName evidence="5">Inorganic pyrophosphatase</fullName>
        <ecNumber evidence="5">3.6.1.1</ecNumber>
    </recommendedName>
    <alternativeName>
        <fullName evidence="5">Pyrophosphate phospho-hydrolase</fullName>
        <shortName evidence="5">PPase</shortName>
    </alternativeName>
</protein>